<comment type="similarity">
    <text evidence="2 8">Belongs to the PHP hydrolase family. HisK subfamily.</text>
</comment>
<comment type="pathway">
    <text evidence="1 8">Amino-acid biosynthesis; L-histidine biosynthesis; L-histidine from 5-phospho-alpha-D-ribose 1-diphosphate: step 8/9.</text>
</comment>
<dbReference type="EC" id="3.1.3.15" evidence="3 8"/>
<dbReference type="PANTHER" id="PTHR21039">
    <property type="entry name" value="HISTIDINOL PHOSPHATASE-RELATED"/>
    <property type="match status" value="1"/>
</dbReference>
<dbReference type="InterPro" id="IPR004013">
    <property type="entry name" value="PHP_dom"/>
</dbReference>
<dbReference type="NCBIfam" id="TIGR01856">
    <property type="entry name" value="hisJ_fam"/>
    <property type="match status" value="1"/>
</dbReference>
<evidence type="ECO:0000256" key="7">
    <source>
        <dbReference type="ARBA" id="ARBA00049158"/>
    </source>
</evidence>
<evidence type="ECO:0000256" key="5">
    <source>
        <dbReference type="ARBA" id="ARBA00022801"/>
    </source>
</evidence>
<dbReference type="EMBL" id="ML769419">
    <property type="protein sequence ID" value="KAE9404108.1"/>
    <property type="molecule type" value="Genomic_DNA"/>
</dbReference>
<dbReference type="UniPathway" id="UPA00031">
    <property type="reaction ID" value="UER00013"/>
</dbReference>
<evidence type="ECO:0000313" key="11">
    <source>
        <dbReference type="Proteomes" id="UP000799118"/>
    </source>
</evidence>
<reference evidence="10" key="1">
    <citation type="journal article" date="2019" name="Environ. Microbiol.">
        <title>Fungal ecological strategies reflected in gene transcription - a case study of two litter decomposers.</title>
        <authorList>
            <person name="Barbi F."/>
            <person name="Kohler A."/>
            <person name="Barry K."/>
            <person name="Baskaran P."/>
            <person name="Daum C."/>
            <person name="Fauchery L."/>
            <person name="Ihrmark K."/>
            <person name="Kuo A."/>
            <person name="LaButti K."/>
            <person name="Lipzen A."/>
            <person name="Morin E."/>
            <person name="Grigoriev I.V."/>
            <person name="Henrissat B."/>
            <person name="Lindahl B."/>
            <person name="Martin F."/>
        </authorList>
    </citation>
    <scope>NUCLEOTIDE SEQUENCE</scope>
    <source>
        <strain evidence="10">JB14</strain>
    </source>
</reference>
<accession>A0A6A4I3X1</accession>
<evidence type="ECO:0000256" key="8">
    <source>
        <dbReference type="RuleBase" id="RU366003"/>
    </source>
</evidence>
<feature type="domain" description="PHP" evidence="9">
    <location>
        <begin position="5"/>
        <end position="217"/>
    </location>
</feature>
<sequence>MPHSHHSHSGQFCRHATGRLEDVVLEAIRKGFEVYGLTEHVPRYREEDLYPEEAGIDLQALRDQFDAFLNEAHRLKVHYASQITLLVGLETEYITSVDLDQLDSILERNRDRIEYVVGSIHHVGGAPIDFDVDTFKSALVLQPGKSAEEQMENFQCSYFEAQFQLLQRFHPEIIGHFDLCRLYLPEMRLANYPRAWKLLERNVLYAIEYGALFEVNASAFRKNWSTAYPAEDVLKVILQHGGKLALSDDSHGPHAVGLNYHRVFEYLRRENVSQLWYLQASKNPSKAGRSIEPVMVPDEWWNHLFWNKQL</sequence>
<evidence type="ECO:0000256" key="2">
    <source>
        <dbReference type="ARBA" id="ARBA00009152"/>
    </source>
</evidence>
<dbReference type="PANTHER" id="PTHR21039:SF0">
    <property type="entry name" value="HISTIDINOL-PHOSPHATASE"/>
    <property type="match status" value="1"/>
</dbReference>
<evidence type="ECO:0000256" key="6">
    <source>
        <dbReference type="ARBA" id="ARBA00023102"/>
    </source>
</evidence>
<keyword evidence="6 8" id="KW-0368">Histidine biosynthesis</keyword>
<dbReference type="OrthoDB" id="5957391at2759"/>
<evidence type="ECO:0000256" key="4">
    <source>
        <dbReference type="ARBA" id="ARBA00022605"/>
    </source>
</evidence>
<keyword evidence="4 8" id="KW-0028">Amino-acid biosynthesis</keyword>
<proteinExistence type="inferred from homology"/>
<keyword evidence="11" id="KW-1185">Reference proteome</keyword>
<organism evidence="10 11">
    <name type="scientific">Gymnopus androsaceus JB14</name>
    <dbReference type="NCBI Taxonomy" id="1447944"/>
    <lineage>
        <taxon>Eukaryota</taxon>
        <taxon>Fungi</taxon>
        <taxon>Dikarya</taxon>
        <taxon>Basidiomycota</taxon>
        <taxon>Agaricomycotina</taxon>
        <taxon>Agaricomycetes</taxon>
        <taxon>Agaricomycetidae</taxon>
        <taxon>Agaricales</taxon>
        <taxon>Marasmiineae</taxon>
        <taxon>Omphalotaceae</taxon>
        <taxon>Gymnopus</taxon>
    </lineage>
</organism>
<dbReference type="GO" id="GO:0000105">
    <property type="term" value="P:L-histidine biosynthetic process"/>
    <property type="evidence" value="ECO:0007669"/>
    <property type="project" value="UniProtKB-UniRule"/>
</dbReference>
<keyword evidence="5 8" id="KW-0378">Hydrolase</keyword>
<evidence type="ECO:0000313" key="10">
    <source>
        <dbReference type="EMBL" id="KAE9404108.1"/>
    </source>
</evidence>
<evidence type="ECO:0000256" key="3">
    <source>
        <dbReference type="ARBA" id="ARBA00013085"/>
    </source>
</evidence>
<protein>
    <recommendedName>
        <fullName evidence="3 8">Histidinol-phosphatase</fullName>
        <shortName evidence="8">HolPase</shortName>
        <ecNumber evidence="3 8">3.1.3.15</ecNumber>
    </recommendedName>
</protein>
<dbReference type="AlphaFoldDB" id="A0A6A4I3X1"/>
<comment type="catalytic activity">
    <reaction evidence="7 8">
        <text>L-histidinol phosphate + H2O = L-histidinol + phosphate</text>
        <dbReference type="Rhea" id="RHEA:14465"/>
        <dbReference type="ChEBI" id="CHEBI:15377"/>
        <dbReference type="ChEBI" id="CHEBI:43474"/>
        <dbReference type="ChEBI" id="CHEBI:57699"/>
        <dbReference type="ChEBI" id="CHEBI:57980"/>
        <dbReference type="EC" id="3.1.3.15"/>
    </reaction>
</comment>
<dbReference type="CDD" id="cd12110">
    <property type="entry name" value="PHP_HisPPase_Hisj_like"/>
    <property type="match status" value="1"/>
</dbReference>
<dbReference type="GO" id="GO:0004401">
    <property type="term" value="F:histidinol-phosphatase activity"/>
    <property type="evidence" value="ECO:0007669"/>
    <property type="project" value="UniProtKB-UniRule"/>
</dbReference>
<dbReference type="GO" id="GO:0005737">
    <property type="term" value="C:cytoplasm"/>
    <property type="evidence" value="ECO:0007669"/>
    <property type="project" value="TreeGrafter"/>
</dbReference>
<evidence type="ECO:0000256" key="1">
    <source>
        <dbReference type="ARBA" id="ARBA00004970"/>
    </source>
</evidence>
<dbReference type="Proteomes" id="UP000799118">
    <property type="component" value="Unassembled WGS sequence"/>
</dbReference>
<dbReference type="SUPFAM" id="SSF89550">
    <property type="entry name" value="PHP domain-like"/>
    <property type="match status" value="1"/>
</dbReference>
<gene>
    <name evidence="10" type="ORF">BT96DRAFT_854063</name>
</gene>
<name>A0A6A4I3X1_9AGAR</name>
<dbReference type="InterPro" id="IPR010140">
    <property type="entry name" value="Histidinol_P_phosphatase_HisJ"/>
</dbReference>
<dbReference type="Gene3D" id="3.20.20.140">
    <property type="entry name" value="Metal-dependent hydrolases"/>
    <property type="match status" value="1"/>
</dbReference>
<evidence type="ECO:0000259" key="9">
    <source>
        <dbReference type="Pfam" id="PF02811"/>
    </source>
</evidence>
<dbReference type="Pfam" id="PF02811">
    <property type="entry name" value="PHP"/>
    <property type="match status" value="1"/>
</dbReference>
<dbReference type="InterPro" id="IPR016195">
    <property type="entry name" value="Pol/histidinol_Pase-like"/>
</dbReference>